<keyword evidence="3" id="KW-1185">Reference proteome</keyword>
<evidence type="ECO:0000256" key="1">
    <source>
        <dbReference type="SAM" id="MobiDB-lite"/>
    </source>
</evidence>
<reference evidence="2" key="1">
    <citation type="submission" date="2023-06" db="EMBL/GenBank/DDBJ databases">
        <title>Genome-scale phylogeny and comparative genomics of the fungal order Sordariales.</title>
        <authorList>
            <consortium name="Lawrence Berkeley National Laboratory"/>
            <person name="Hensen N."/>
            <person name="Bonometti L."/>
            <person name="Westerberg I."/>
            <person name="Brannstrom I.O."/>
            <person name="Guillou S."/>
            <person name="Cros-Aarteil S."/>
            <person name="Calhoun S."/>
            <person name="Haridas S."/>
            <person name="Kuo A."/>
            <person name="Mondo S."/>
            <person name="Pangilinan J."/>
            <person name="Riley R."/>
            <person name="Labutti K."/>
            <person name="Andreopoulos B."/>
            <person name="Lipzen A."/>
            <person name="Chen C."/>
            <person name="Yanf M."/>
            <person name="Daum C."/>
            <person name="Ng V."/>
            <person name="Clum A."/>
            <person name="Steindorff A."/>
            <person name="Ohm R."/>
            <person name="Martin F."/>
            <person name="Silar P."/>
            <person name="Natvig D."/>
            <person name="Lalanne C."/>
            <person name="Gautier V."/>
            <person name="Ament-Velasquez S.L."/>
            <person name="Kruys A."/>
            <person name="Hutchinson M.I."/>
            <person name="Powell A.J."/>
            <person name="Barry K."/>
            <person name="Miller A.N."/>
            <person name="Grigoriev I.V."/>
            <person name="Debuchy R."/>
            <person name="Gladieux P."/>
            <person name="Thoren M.H."/>
            <person name="Johannesson H."/>
        </authorList>
    </citation>
    <scope>NUCLEOTIDE SEQUENCE</scope>
    <source>
        <strain evidence="2">CBS 540.89</strain>
    </source>
</reference>
<evidence type="ECO:0000313" key="3">
    <source>
        <dbReference type="Proteomes" id="UP001172159"/>
    </source>
</evidence>
<accession>A0AA39ZPV9</accession>
<dbReference type="EMBL" id="JAUKTV010000029">
    <property type="protein sequence ID" value="KAK0701383.1"/>
    <property type="molecule type" value="Genomic_DNA"/>
</dbReference>
<comment type="caution">
    <text evidence="2">The sequence shown here is derived from an EMBL/GenBank/DDBJ whole genome shotgun (WGS) entry which is preliminary data.</text>
</comment>
<dbReference type="Proteomes" id="UP001172159">
    <property type="component" value="Unassembled WGS sequence"/>
</dbReference>
<protein>
    <submittedName>
        <fullName evidence="2">Uncharacterized protein</fullName>
    </submittedName>
</protein>
<sequence>MTLYPIPENPTPSPTTSEYSLTAPPIVSPYWGLDLESSARSTSTDNCSSDAALLKTSVPSSAGPSKLKTFFRKTRSKLSRLLNRIGLPHIPGFAKGDITDNTQSHDRRPGPIRAIYNDGGRSRLEVVYHDPSKLRVWGRRWNPLSRGWYVPGGK</sequence>
<feature type="region of interest" description="Disordered" evidence="1">
    <location>
        <begin position="1"/>
        <end position="23"/>
    </location>
</feature>
<organism evidence="2 3">
    <name type="scientific">Apiosordaria backusii</name>
    <dbReference type="NCBI Taxonomy" id="314023"/>
    <lineage>
        <taxon>Eukaryota</taxon>
        <taxon>Fungi</taxon>
        <taxon>Dikarya</taxon>
        <taxon>Ascomycota</taxon>
        <taxon>Pezizomycotina</taxon>
        <taxon>Sordariomycetes</taxon>
        <taxon>Sordariomycetidae</taxon>
        <taxon>Sordariales</taxon>
        <taxon>Lasiosphaeriaceae</taxon>
        <taxon>Apiosordaria</taxon>
    </lineage>
</organism>
<name>A0AA39ZPV9_9PEZI</name>
<gene>
    <name evidence="2" type="ORF">B0T21DRAFT_432613</name>
</gene>
<proteinExistence type="predicted"/>
<dbReference type="AlphaFoldDB" id="A0AA39ZPV9"/>
<evidence type="ECO:0000313" key="2">
    <source>
        <dbReference type="EMBL" id="KAK0701383.1"/>
    </source>
</evidence>